<evidence type="ECO:0000313" key="3">
    <source>
        <dbReference type="EMBL" id="KAI5319863.1"/>
    </source>
</evidence>
<dbReference type="PANTHER" id="PTHR31111">
    <property type="entry name" value="BNAA05G37150D PROTEIN-RELATED"/>
    <property type="match status" value="1"/>
</dbReference>
<dbReference type="InterPro" id="IPR017451">
    <property type="entry name" value="F-box-assoc_interact_dom"/>
</dbReference>
<dbReference type="SUPFAM" id="SSF81383">
    <property type="entry name" value="F-box domain"/>
    <property type="match status" value="1"/>
</dbReference>
<keyword evidence="4" id="KW-1185">Reference proteome</keyword>
<keyword evidence="1" id="KW-1133">Transmembrane helix</keyword>
<dbReference type="Proteomes" id="UP001054821">
    <property type="component" value="Chromosome 7"/>
</dbReference>
<comment type="caution">
    <text evidence="3">The sequence shown here is derived from an EMBL/GenBank/DDBJ whole genome shotgun (WGS) entry which is preliminary data.</text>
</comment>
<keyword evidence="1" id="KW-0812">Transmembrane</keyword>
<proteinExistence type="predicted"/>
<evidence type="ECO:0000259" key="2">
    <source>
        <dbReference type="PROSITE" id="PS50181"/>
    </source>
</evidence>
<gene>
    <name evidence="3" type="ORF">L3X38_039571</name>
</gene>
<sequence>MKGILDSCWFGRNFLTGCIDLLLILMPHLLIFSIKRLEKSRAKGNEKPTLMDLPNDFLFDVFARLPVKSLCHIRSVSKTSLSIVDNPFFATLRLLNPATNTAVVELPQLMLLTHSWSYWPLDHGRFALQSLKYRGEHNLTKSKHRYSQILSQSYEFDFVFCNLFCFKAKHGCLLVNPLREEVLDIELPINDLVPFRAKKWYGMGFDSVTRTHKIVCVFESASHAILVAYVYTLGTRSLSRQKIHSVPQCHFSSNNVSAYGDMHWLIHRHVGGGNPNRTISFNFEKDEFVWTPYPDSSRSFDYNLNDIHLLNVRGCLAIMMSYQDSSIEIWVMKNYEKKVWELDYKIDNKRFPHYPRSIETCWLEKSRDKGNEKPTLMDLPNDPPRRMGKCVLVNPLGGEVLDLELPINDLVQAYYQKWYGMGFDGITRTHKIVCIVKTEYAF</sequence>
<dbReference type="PANTHER" id="PTHR31111:SF136">
    <property type="entry name" value="F-BOX ASSOCIATED DOMAIN-CONTAINING PROTEIN"/>
    <property type="match status" value="1"/>
</dbReference>
<dbReference type="PROSITE" id="PS50181">
    <property type="entry name" value="FBOX"/>
    <property type="match status" value="1"/>
</dbReference>
<dbReference type="AlphaFoldDB" id="A0AAD4V7Q0"/>
<dbReference type="SMART" id="SM00256">
    <property type="entry name" value="FBOX"/>
    <property type="match status" value="1"/>
</dbReference>
<dbReference type="Pfam" id="PF00646">
    <property type="entry name" value="F-box"/>
    <property type="match status" value="1"/>
</dbReference>
<keyword evidence="1" id="KW-0472">Membrane</keyword>
<feature type="domain" description="F-box" evidence="2">
    <location>
        <begin position="47"/>
        <end position="92"/>
    </location>
</feature>
<protein>
    <recommendedName>
        <fullName evidence="2">F-box domain-containing protein</fullName>
    </recommendedName>
</protein>
<dbReference type="EMBL" id="JAJFAZ020000007">
    <property type="protein sequence ID" value="KAI5319863.1"/>
    <property type="molecule type" value="Genomic_DNA"/>
</dbReference>
<organism evidence="3 4">
    <name type="scientific">Prunus dulcis</name>
    <name type="common">Almond</name>
    <name type="synonym">Amygdalus dulcis</name>
    <dbReference type="NCBI Taxonomy" id="3755"/>
    <lineage>
        <taxon>Eukaryota</taxon>
        <taxon>Viridiplantae</taxon>
        <taxon>Streptophyta</taxon>
        <taxon>Embryophyta</taxon>
        <taxon>Tracheophyta</taxon>
        <taxon>Spermatophyta</taxon>
        <taxon>Magnoliopsida</taxon>
        <taxon>eudicotyledons</taxon>
        <taxon>Gunneridae</taxon>
        <taxon>Pentapetalae</taxon>
        <taxon>rosids</taxon>
        <taxon>fabids</taxon>
        <taxon>Rosales</taxon>
        <taxon>Rosaceae</taxon>
        <taxon>Amygdaloideae</taxon>
        <taxon>Amygdaleae</taxon>
        <taxon>Prunus</taxon>
    </lineage>
</organism>
<dbReference type="InterPro" id="IPR001810">
    <property type="entry name" value="F-box_dom"/>
</dbReference>
<dbReference type="InterPro" id="IPR036047">
    <property type="entry name" value="F-box-like_dom_sf"/>
</dbReference>
<dbReference type="NCBIfam" id="TIGR01640">
    <property type="entry name" value="F_box_assoc_1"/>
    <property type="match status" value="1"/>
</dbReference>
<evidence type="ECO:0000256" key="1">
    <source>
        <dbReference type="SAM" id="Phobius"/>
    </source>
</evidence>
<reference evidence="3 4" key="1">
    <citation type="journal article" date="2022" name="G3 (Bethesda)">
        <title>Whole-genome sequence and methylome profiling of the almond [Prunus dulcis (Mill.) D.A. Webb] cultivar 'Nonpareil'.</title>
        <authorList>
            <person name="D'Amico-Willman K.M."/>
            <person name="Ouma W.Z."/>
            <person name="Meulia T."/>
            <person name="Sideli G.M."/>
            <person name="Gradziel T.M."/>
            <person name="Fresnedo-Ramirez J."/>
        </authorList>
    </citation>
    <scope>NUCLEOTIDE SEQUENCE [LARGE SCALE GENOMIC DNA]</scope>
    <source>
        <strain evidence="3">Clone GOH B32 T37-40</strain>
    </source>
</reference>
<name>A0AAD4V7Q0_PRUDU</name>
<accession>A0AAD4V7Q0</accession>
<dbReference type="Pfam" id="PF08268">
    <property type="entry name" value="FBA_3"/>
    <property type="match status" value="1"/>
</dbReference>
<dbReference type="InterPro" id="IPR013187">
    <property type="entry name" value="F-box-assoc_dom_typ3"/>
</dbReference>
<evidence type="ECO:0000313" key="4">
    <source>
        <dbReference type="Proteomes" id="UP001054821"/>
    </source>
</evidence>
<feature type="transmembrane region" description="Helical" evidence="1">
    <location>
        <begin position="14"/>
        <end position="34"/>
    </location>
</feature>